<organism evidence="3 4">
    <name type="scientific">Roseomonas fluvialis</name>
    <dbReference type="NCBI Taxonomy" id="1750527"/>
    <lineage>
        <taxon>Bacteria</taxon>
        <taxon>Pseudomonadati</taxon>
        <taxon>Pseudomonadota</taxon>
        <taxon>Alphaproteobacteria</taxon>
        <taxon>Acetobacterales</taxon>
        <taxon>Roseomonadaceae</taxon>
        <taxon>Roseomonas</taxon>
    </lineage>
</organism>
<protein>
    <submittedName>
        <fullName evidence="3">FAD-binding oxidoreductase</fullName>
    </submittedName>
</protein>
<dbReference type="Gene3D" id="3.30.9.10">
    <property type="entry name" value="D-Amino Acid Oxidase, subunit A, domain 2"/>
    <property type="match status" value="1"/>
</dbReference>
<reference evidence="3 4" key="1">
    <citation type="journal article" date="2016" name="Microbes Environ.">
        <title>Phylogenetically diverse aerobic anoxygenic phototrophic bacteria isolated from epilithic biofilms in Tama river, Japan.</title>
        <authorList>
            <person name="Hirose S."/>
            <person name="Matsuura K."/>
            <person name="Haruta S."/>
        </authorList>
    </citation>
    <scope>NUCLEOTIDE SEQUENCE [LARGE SCALE GENOMIC DNA]</scope>
    <source>
        <strain evidence="3 4">S08</strain>
    </source>
</reference>
<name>A0ABM7Y1Q5_9PROT</name>
<evidence type="ECO:0000313" key="4">
    <source>
        <dbReference type="Proteomes" id="UP000831327"/>
    </source>
</evidence>
<gene>
    <name evidence="3" type="ORF">Rmf_16600</name>
</gene>
<dbReference type="InterPro" id="IPR006076">
    <property type="entry name" value="FAD-dep_OxRdtase"/>
</dbReference>
<evidence type="ECO:0000256" key="1">
    <source>
        <dbReference type="ARBA" id="ARBA00023002"/>
    </source>
</evidence>
<proteinExistence type="predicted"/>
<dbReference type="Proteomes" id="UP000831327">
    <property type="component" value="Chromosome"/>
</dbReference>
<feature type="domain" description="FAD dependent oxidoreductase" evidence="2">
    <location>
        <begin position="16"/>
        <end position="369"/>
    </location>
</feature>
<dbReference type="Gene3D" id="3.50.50.60">
    <property type="entry name" value="FAD/NAD(P)-binding domain"/>
    <property type="match status" value="1"/>
</dbReference>
<accession>A0ABM7Y1Q5</accession>
<dbReference type="EMBL" id="AP025637">
    <property type="protein sequence ID" value="BDG71731.1"/>
    <property type="molecule type" value="Genomic_DNA"/>
</dbReference>
<dbReference type="PANTHER" id="PTHR13847">
    <property type="entry name" value="SARCOSINE DEHYDROGENASE-RELATED"/>
    <property type="match status" value="1"/>
</dbReference>
<keyword evidence="1" id="KW-0560">Oxidoreductase</keyword>
<dbReference type="Pfam" id="PF01266">
    <property type="entry name" value="DAO"/>
    <property type="match status" value="1"/>
</dbReference>
<keyword evidence="4" id="KW-1185">Reference proteome</keyword>
<sequence length="402" mass="41678">MIGPSPRINDIEEETDVAIIGGGVVGLCLSLDLARAGIATVVLDAGMPGAGASGANAGSLHVQLQSHLARLPEAGRHRAAAILPLSLAGVERWSALAAEFDGFELRRKGGLMLAASAAEAVLLRGKASLEQSWGLEVELLEGDTINRRFPFVAPGIEVASFCPAEGMVDPLAANRVLLNAALTSGVRVAPHRAVTAVEKTASGWRLITSRGAVRCCRMVLAAGPSAGRFARDKLALDLPLSATALHMNVTEPAPPLIAPLIEHAGRHLTMKQLRAGNVVIGGGWPGEAADDGTLHSPRASIEGNLWVAQSLVPALAGLRVIRTWTALTTVCEDDLPLLGELPGLPGAFACVTHTGYTLGPICARLVAERICGRAPSLSITPFLVEGRAVTRPPAPVANLQGV</sequence>
<dbReference type="PANTHER" id="PTHR13847:SF287">
    <property type="entry name" value="FAD-DEPENDENT OXIDOREDUCTASE DOMAIN-CONTAINING PROTEIN 1"/>
    <property type="match status" value="1"/>
</dbReference>
<dbReference type="SUPFAM" id="SSF51905">
    <property type="entry name" value="FAD/NAD(P)-binding domain"/>
    <property type="match status" value="1"/>
</dbReference>
<dbReference type="InterPro" id="IPR036188">
    <property type="entry name" value="FAD/NAD-bd_sf"/>
</dbReference>
<evidence type="ECO:0000313" key="3">
    <source>
        <dbReference type="EMBL" id="BDG71731.1"/>
    </source>
</evidence>
<evidence type="ECO:0000259" key="2">
    <source>
        <dbReference type="Pfam" id="PF01266"/>
    </source>
</evidence>